<keyword evidence="2" id="KW-1185">Reference proteome</keyword>
<evidence type="ECO:0000313" key="1">
    <source>
        <dbReference type="EnsemblMetazoa" id="PPAI005481-PA"/>
    </source>
</evidence>
<dbReference type="GO" id="GO:0001669">
    <property type="term" value="C:acrosomal vesicle"/>
    <property type="evidence" value="ECO:0007669"/>
    <property type="project" value="TreeGrafter"/>
</dbReference>
<dbReference type="EMBL" id="AJVK01030823">
    <property type="status" value="NOT_ANNOTATED_CDS"/>
    <property type="molecule type" value="Genomic_DNA"/>
</dbReference>
<dbReference type="AlphaFoldDB" id="A0A1B0DCE2"/>
<sequence length="152" mass="18425">MVTHLERVRKAKVIQKNFRLYLWRKRVREAAEEWRNIVAEQKRRESQIEEIYENRFKKEYLGKTCPRTKEDFELLYAQVEKWKLSELKRIQDTCSGATKISELTVLLDKEIQLLNGIEYQKNLIKKELKEDRIQQLLVNLGRPTKWVGYRSK</sequence>
<evidence type="ECO:0000313" key="2">
    <source>
        <dbReference type="Proteomes" id="UP000092462"/>
    </source>
</evidence>
<dbReference type="Proteomes" id="UP000092462">
    <property type="component" value="Unassembled WGS sequence"/>
</dbReference>
<dbReference type="GO" id="GO:0060271">
    <property type="term" value="P:cilium assembly"/>
    <property type="evidence" value="ECO:0007669"/>
    <property type="project" value="TreeGrafter"/>
</dbReference>
<proteinExistence type="predicted"/>
<dbReference type="PANTHER" id="PTHR21074">
    <property type="entry name" value="IQ AND UBIQUITIN-LIKE DOMAIN-CONTAINING PROTEIN"/>
    <property type="match status" value="1"/>
</dbReference>
<protein>
    <submittedName>
        <fullName evidence="1">Uncharacterized protein</fullName>
    </submittedName>
</protein>
<dbReference type="PANTHER" id="PTHR21074:SF0">
    <property type="entry name" value="IQ AND UBIQUITIN-LIKE DOMAIN-CONTAINING PROTEIN"/>
    <property type="match status" value="1"/>
</dbReference>
<dbReference type="GO" id="GO:0030317">
    <property type="term" value="P:flagellated sperm motility"/>
    <property type="evidence" value="ECO:0007669"/>
    <property type="project" value="TreeGrafter"/>
</dbReference>
<dbReference type="VEuPathDB" id="VectorBase:PPAI005481"/>
<reference evidence="1" key="1">
    <citation type="submission" date="2022-08" db="UniProtKB">
        <authorList>
            <consortium name="EnsemblMetazoa"/>
        </authorList>
    </citation>
    <scope>IDENTIFICATION</scope>
    <source>
        <strain evidence="1">Israel</strain>
    </source>
</reference>
<dbReference type="GO" id="GO:0031514">
    <property type="term" value="C:motile cilium"/>
    <property type="evidence" value="ECO:0007669"/>
    <property type="project" value="TreeGrafter"/>
</dbReference>
<dbReference type="PROSITE" id="PS50096">
    <property type="entry name" value="IQ"/>
    <property type="match status" value="1"/>
</dbReference>
<name>A0A1B0DCE2_PHLPP</name>
<dbReference type="InterPro" id="IPR037695">
    <property type="entry name" value="IQUB"/>
</dbReference>
<accession>A0A1B0DCE2</accession>
<dbReference type="EnsemblMetazoa" id="PPAI005481-RA">
    <property type="protein sequence ID" value="PPAI005481-PA"/>
    <property type="gene ID" value="PPAI005481"/>
</dbReference>
<organism evidence="1 2">
    <name type="scientific">Phlebotomus papatasi</name>
    <name type="common">Sandfly</name>
    <dbReference type="NCBI Taxonomy" id="29031"/>
    <lineage>
        <taxon>Eukaryota</taxon>
        <taxon>Metazoa</taxon>
        <taxon>Ecdysozoa</taxon>
        <taxon>Arthropoda</taxon>
        <taxon>Hexapoda</taxon>
        <taxon>Insecta</taxon>
        <taxon>Pterygota</taxon>
        <taxon>Neoptera</taxon>
        <taxon>Endopterygota</taxon>
        <taxon>Diptera</taxon>
        <taxon>Nematocera</taxon>
        <taxon>Psychodoidea</taxon>
        <taxon>Psychodidae</taxon>
        <taxon>Phlebotomus</taxon>
        <taxon>Phlebotomus</taxon>
    </lineage>
</organism>